<dbReference type="Proteomes" id="UP000002706">
    <property type="component" value="Chromosome"/>
</dbReference>
<reference evidence="1 2" key="1">
    <citation type="journal article" date="2005" name="PLoS Genet.">
        <title>Life in hot carbon monoxide: the complete genome sequence of Carboxydothermus hydrogenoformans Z-2901.</title>
        <authorList>
            <person name="Wu M."/>
            <person name="Ren Q."/>
            <person name="Durkin A.S."/>
            <person name="Daugherty S.C."/>
            <person name="Brinkac L.M."/>
            <person name="Dodson R.J."/>
            <person name="Madupu R."/>
            <person name="Sullivan S.A."/>
            <person name="Kolonay J.F."/>
            <person name="Haft D.H."/>
            <person name="Nelson W.C."/>
            <person name="Tallon L.J."/>
            <person name="Jones K.M."/>
            <person name="Ulrich L.E."/>
            <person name="Gonzalez J.M."/>
            <person name="Zhulin I.B."/>
            <person name="Robb F.T."/>
            <person name="Eisen J.A."/>
        </authorList>
    </citation>
    <scope>NUCLEOTIDE SEQUENCE [LARGE SCALE GENOMIC DNA]</scope>
    <source>
        <strain evidence="2">ATCC BAA-161 / DSM 6008 / Z-2901</strain>
    </source>
</reference>
<evidence type="ECO:0000313" key="2">
    <source>
        <dbReference type="Proteomes" id="UP000002706"/>
    </source>
</evidence>
<gene>
    <name evidence="1" type="ordered locus">CHY_0350</name>
</gene>
<dbReference type="InParanoid" id="Q3AF71"/>
<dbReference type="KEGG" id="chy:CHY_0350"/>
<evidence type="ECO:0000313" key="1">
    <source>
        <dbReference type="EMBL" id="ABB14980.1"/>
    </source>
</evidence>
<keyword evidence="2" id="KW-1185">Reference proteome</keyword>
<sequence>MVLNFGKIACQDLPFESSRRQNKGKHTVYNDGT</sequence>
<organism evidence="1 2">
    <name type="scientific">Carboxydothermus hydrogenoformans (strain ATCC BAA-161 / DSM 6008 / Z-2901)</name>
    <dbReference type="NCBI Taxonomy" id="246194"/>
    <lineage>
        <taxon>Bacteria</taxon>
        <taxon>Bacillati</taxon>
        <taxon>Bacillota</taxon>
        <taxon>Clostridia</taxon>
        <taxon>Thermoanaerobacterales</taxon>
        <taxon>Thermoanaerobacteraceae</taxon>
        <taxon>Carboxydothermus</taxon>
    </lineage>
</organism>
<dbReference type="EMBL" id="CP000141">
    <property type="protein sequence ID" value="ABB14980.1"/>
    <property type="molecule type" value="Genomic_DNA"/>
</dbReference>
<dbReference type="STRING" id="246194.CHY_0350"/>
<accession>Q3AF71</accession>
<dbReference type="AlphaFoldDB" id="Q3AF71"/>
<proteinExistence type="predicted"/>
<name>Q3AF71_CARHZ</name>
<dbReference type="HOGENOM" id="CLU_3381162_0_0_9"/>
<protein>
    <submittedName>
        <fullName evidence="1">Uncharacterized protein</fullName>
    </submittedName>
</protein>